<feature type="transmembrane region" description="Helical" evidence="1">
    <location>
        <begin position="241"/>
        <end position="262"/>
    </location>
</feature>
<keyword evidence="1" id="KW-0472">Membrane</keyword>
<feature type="transmembrane region" description="Helical" evidence="1">
    <location>
        <begin position="97"/>
        <end position="125"/>
    </location>
</feature>
<feature type="transmembrane region" description="Helical" evidence="1">
    <location>
        <begin position="206"/>
        <end position="229"/>
    </location>
</feature>
<dbReference type="Proteomes" id="UP001201812">
    <property type="component" value="Unassembled WGS sequence"/>
</dbReference>
<sequence length="296" mass="33515">MSDRGYKPILLQVCITDLINLALTFFYMPVYVVGAGDYELCYTTGFFNDVFQDASIFTMLTFNAWFFFHFMAVCSPAVQFLYRYLVLCRKWTPSYRLYAALLSAIVLILLTYPLMSSLLGVVVYASRSSNVAYQKFILTPNPSNVDLLLVKKTSTTQVFALIVGIVVILEYVIIMVCGLKIWLYFRRNFQLVSIGSNQKLQRQINYVLFVQALLPILGLLIPVCIDVFGSIFRANIAAMPFIFQFSSLWIMNANPLFTILLIESYRRTILGCCSASSRTTSTTIIKAVNISAHNVP</sequence>
<evidence type="ECO:0000256" key="1">
    <source>
        <dbReference type="SAM" id="Phobius"/>
    </source>
</evidence>
<dbReference type="Pfam" id="PF10326">
    <property type="entry name" value="7TM_GPCR_Str"/>
    <property type="match status" value="1"/>
</dbReference>
<feature type="transmembrane region" description="Helical" evidence="1">
    <location>
        <begin position="9"/>
        <end position="28"/>
    </location>
</feature>
<protein>
    <submittedName>
        <fullName evidence="2">Serpentine type 7TM GPCR chemoreceptor str domain-containing protein</fullName>
    </submittedName>
</protein>
<reference evidence="2" key="1">
    <citation type="submission" date="2022-01" db="EMBL/GenBank/DDBJ databases">
        <title>Genome Sequence Resource for Two Populations of Ditylenchus destructor, the Migratory Endoparasitic Phytonematode.</title>
        <authorList>
            <person name="Zhang H."/>
            <person name="Lin R."/>
            <person name="Xie B."/>
        </authorList>
    </citation>
    <scope>NUCLEOTIDE SEQUENCE</scope>
    <source>
        <strain evidence="2">BazhouSP</strain>
    </source>
</reference>
<dbReference type="AlphaFoldDB" id="A0AAD4MND9"/>
<comment type="caution">
    <text evidence="2">The sequence shown here is derived from an EMBL/GenBank/DDBJ whole genome shotgun (WGS) entry which is preliminary data.</text>
</comment>
<gene>
    <name evidence="2" type="ORF">DdX_17091</name>
</gene>
<keyword evidence="1" id="KW-0812">Transmembrane</keyword>
<dbReference type="PANTHER" id="PTHR22943:SF248">
    <property type="entry name" value="SEVEN TM RECEPTOR"/>
    <property type="match status" value="1"/>
</dbReference>
<feature type="transmembrane region" description="Helical" evidence="1">
    <location>
        <begin position="158"/>
        <end position="185"/>
    </location>
</feature>
<name>A0AAD4MND9_9BILA</name>
<dbReference type="SUPFAM" id="SSF81321">
    <property type="entry name" value="Family A G protein-coupled receptor-like"/>
    <property type="match status" value="1"/>
</dbReference>
<dbReference type="InterPro" id="IPR019428">
    <property type="entry name" value="7TM_GPCR_serpentine_rcpt_Str"/>
</dbReference>
<feature type="transmembrane region" description="Helical" evidence="1">
    <location>
        <begin position="64"/>
        <end position="85"/>
    </location>
</feature>
<dbReference type="PANTHER" id="PTHR22943">
    <property type="entry name" value="7-TRANSMEMBRANE DOMAIN RECEPTOR C.ELEGANS"/>
    <property type="match status" value="1"/>
</dbReference>
<keyword evidence="1" id="KW-1133">Transmembrane helix</keyword>
<evidence type="ECO:0000313" key="3">
    <source>
        <dbReference type="Proteomes" id="UP001201812"/>
    </source>
</evidence>
<evidence type="ECO:0000313" key="2">
    <source>
        <dbReference type="EMBL" id="KAI1699802.1"/>
    </source>
</evidence>
<organism evidence="2 3">
    <name type="scientific">Ditylenchus destructor</name>
    <dbReference type="NCBI Taxonomy" id="166010"/>
    <lineage>
        <taxon>Eukaryota</taxon>
        <taxon>Metazoa</taxon>
        <taxon>Ecdysozoa</taxon>
        <taxon>Nematoda</taxon>
        <taxon>Chromadorea</taxon>
        <taxon>Rhabditida</taxon>
        <taxon>Tylenchina</taxon>
        <taxon>Tylenchomorpha</taxon>
        <taxon>Sphaerularioidea</taxon>
        <taxon>Anguinidae</taxon>
        <taxon>Anguininae</taxon>
        <taxon>Ditylenchus</taxon>
    </lineage>
</organism>
<accession>A0AAD4MND9</accession>
<dbReference type="EMBL" id="JAKKPZ010000166">
    <property type="protein sequence ID" value="KAI1699802.1"/>
    <property type="molecule type" value="Genomic_DNA"/>
</dbReference>
<keyword evidence="3" id="KW-1185">Reference proteome</keyword>
<proteinExistence type="predicted"/>